<dbReference type="Proteomes" id="UP000182658">
    <property type="component" value="Unassembled WGS sequence"/>
</dbReference>
<dbReference type="AlphaFoldDB" id="A0A1J7J858"/>
<name>A0A1J7J858_9PEZI</name>
<feature type="region of interest" description="Disordered" evidence="1">
    <location>
        <begin position="205"/>
        <end position="235"/>
    </location>
</feature>
<sequence>MVHGSGTVQVNNFIIIGSSSATRKADDKKRSTKTKDKPSSSKPLHSDRGVGYTHAVVALQLASKWYGKGREDAGGAFIAKYRADRVTQLEDDWLGARLATLEAELRKAKLYIPLTGGLRVPSASVDVIARVDEALATGTLGPAMTLLDAELSEAGVLAEGAGWTYDEHRGEWYRWDATVNGYVYENGDKLRWDVVDGWVLLPRHEEPERDGVDDDHSAEQDGVENASAAADAACS</sequence>
<feature type="compositionally biased region" description="Basic and acidic residues" evidence="1">
    <location>
        <begin position="205"/>
        <end position="219"/>
    </location>
</feature>
<evidence type="ECO:0000256" key="1">
    <source>
        <dbReference type="SAM" id="MobiDB-lite"/>
    </source>
</evidence>
<feature type="region of interest" description="Disordered" evidence="1">
    <location>
        <begin position="24"/>
        <end position="48"/>
    </location>
</feature>
<dbReference type="InParanoid" id="A0A1J7J858"/>
<dbReference type="EMBL" id="KV875106">
    <property type="protein sequence ID" value="OIW23698.1"/>
    <property type="molecule type" value="Genomic_DNA"/>
</dbReference>
<organism evidence="2 3">
    <name type="scientific">Coniochaeta ligniaria NRRL 30616</name>
    <dbReference type="NCBI Taxonomy" id="1408157"/>
    <lineage>
        <taxon>Eukaryota</taxon>
        <taxon>Fungi</taxon>
        <taxon>Dikarya</taxon>
        <taxon>Ascomycota</taxon>
        <taxon>Pezizomycotina</taxon>
        <taxon>Sordariomycetes</taxon>
        <taxon>Sordariomycetidae</taxon>
        <taxon>Coniochaetales</taxon>
        <taxon>Coniochaetaceae</taxon>
        <taxon>Coniochaeta</taxon>
    </lineage>
</organism>
<evidence type="ECO:0000313" key="2">
    <source>
        <dbReference type="EMBL" id="OIW23698.1"/>
    </source>
</evidence>
<gene>
    <name evidence="2" type="ORF">CONLIGDRAFT_693672</name>
</gene>
<feature type="compositionally biased region" description="Low complexity" evidence="1">
    <location>
        <begin position="226"/>
        <end position="235"/>
    </location>
</feature>
<keyword evidence="3" id="KW-1185">Reference proteome</keyword>
<evidence type="ECO:0000313" key="3">
    <source>
        <dbReference type="Proteomes" id="UP000182658"/>
    </source>
</evidence>
<accession>A0A1J7J858</accession>
<reference evidence="2 3" key="1">
    <citation type="submission" date="2016-10" db="EMBL/GenBank/DDBJ databases">
        <title>Draft genome sequence of Coniochaeta ligniaria NRRL30616, a lignocellulolytic fungus for bioabatement of inhibitors in plant biomass hydrolysates.</title>
        <authorList>
            <consortium name="DOE Joint Genome Institute"/>
            <person name="Jimenez D.J."/>
            <person name="Hector R.E."/>
            <person name="Riley R."/>
            <person name="Sun H."/>
            <person name="Grigoriev I.V."/>
            <person name="Van Elsas J.D."/>
            <person name="Nichols N.N."/>
        </authorList>
    </citation>
    <scope>NUCLEOTIDE SEQUENCE [LARGE SCALE GENOMIC DNA]</scope>
    <source>
        <strain evidence="2 3">NRRL 30616</strain>
    </source>
</reference>
<protein>
    <submittedName>
        <fullName evidence="2">Uncharacterized protein</fullName>
    </submittedName>
</protein>
<proteinExistence type="predicted"/>